<reference evidence="2" key="2">
    <citation type="submission" date="2023-01" db="EMBL/GenBank/DDBJ databases">
        <title>Draft genome sequence of Methylophaga thalassica strain NBRC 102424.</title>
        <authorList>
            <person name="Sun Q."/>
            <person name="Mori K."/>
        </authorList>
    </citation>
    <scope>NUCLEOTIDE SEQUENCE</scope>
    <source>
        <strain evidence="2">NBRC 102424</strain>
    </source>
</reference>
<keyword evidence="3" id="KW-1185">Reference proteome</keyword>
<dbReference type="InterPro" id="IPR025948">
    <property type="entry name" value="HTH-like_dom"/>
</dbReference>
<reference evidence="2" key="1">
    <citation type="journal article" date="2014" name="Int. J. Syst. Evol. Microbiol.">
        <title>Complete genome of a new Firmicutes species belonging to the dominant human colonic microbiota ('Ruminococcus bicirculans') reveals two chromosomes and a selective capacity to utilize plant glucans.</title>
        <authorList>
            <consortium name="NISC Comparative Sequencing Program"/>
            <person name="Wegmann U."/>
            <person name="Louis P."/>
            <person name="Goesmann A."/>
            <person name="Henrissat B."/>
            <person name="Duncan S.H."/>
            <person name="Flint H.J."/>
        </authorList>
    </citation>
    <scope>NUCLEOTIDE SEQUENCE</scope>
    <source>
        <strain evidence="2">NBRC 102424</strain>
    </source>
</reference>
<dbReference type="Proteomes" id="UP001161423">
    <property type="component" value="Unassembled WGS sequence"/>
</dbReference>
<name>A0ABQ5TT07_9GAMM</name>
<evidence type="ECO:0000259" key="1">
    <source>
        <dbReference type="Pfam" id="PF13276"/>
    </source>
</evidence>
<dbReference type="EMBL" id="BSND01000004">
    <property type="protein sequence ID" value="GLP99118.1"/>
    <property type="molecule type" value="Genomic_DNA"/>
</dbReference>
<accession>A0ABQ5TT07</accession>
<organism evidence="2 3">
    <name type="scientific">Methylophaga thalassica</name>
    <dbReference type="NCBI Taxonomy" id="40223"/>
    <lineage>
        <taxon>Bacteria</taxon>
        <taxon>Pseudomonadati</taxon>
        <taxon>Pseudomonadota</taxon>
        <taxon>Gammaproteobacteria</taxon>
        <taxon>Thiotrichales</taxon>
        <taxon>Piscirickettsiaceae</taxon>
        <taxon>Methylophaga</taxon>
    </lineage>
</organism>
<evidence type="ECO:0000313" key="3">
    <source>
        <dbReference type="Proteomes" id="UP001161423"/>
    </source>
</evidence>
<protein>
    <recommendedName>
        <fullName evidence="1">HTH-like domain-containing protein</fullName>
    </recommendedName>
</protein>
<dbReference type="Pfam" id="PF13276">
    <property type="entry name" value="HTH_21"/>
    <property type="match status" value="1"/>
</dbReference>
<feature type="domain" description="HTH-like" evidence="1">
    <location>
        <begin position="3"/>
        <end position="50"/>
    </location>
</feature>
<evidence type="ECO:0000313" key="2">
    <source>
        <dbReference type="EMBL" id="GLP99118.1"/>
    </source>
</evidence>
<proteinExistence type="predicted"/>
<gene>
    <name evidence="2" type="ORF">GCM10007891_09720</name>
</gene>
<sequence length="69" mass="8030">MTALIKDVFQTHNGNYGSPRVHKTLVEQGVIINRKRVERIMREERLVAKAATPPRTVKRRIYERLGFLA</sequence>
<comment type="caution">
    <text evidence="2">The sequence shown here is derived from an EMBL/GenBank/DDBJ whole genome shotgun (WGS) entry which is preliminary data.</text>
</comment>
<dbReference type="RefSeq" id="WP_379006030.1">
    <property type="nucleotide sequence ID" value="NZ_BSND01000004.1"/>
</dbReference>